<dbReference type="Proteomes" id="UP000092460">
    <property type="component" value="Unassembled WGS sequence"/>
</dbReference>
<dbReference type="EMBL" id="JXJN01025033">
    <property type="status" value="NOT_ANNOTATED_CDS"/>
    <property type="molecule type" value="Genomic_DNA"/>
</dbReference>
<dbReference type="AlphaFoldDB" id="A0A1B0C3N1"/>
<keyword evidence="2" id="KW-1185">Reference proteome</keyword>
<dbReference type="VEuPathDB" id="VectorBase:GPPI048210"/>
<name>A0A1B0C3N1_9MUSC</name>
<evidence type="ECO:0000313" key="1">
    <source>
        <dbReference type="EnsemblMetazoa" id="GPPI048210-PA"/>
    </source>
</evidence>
<dbReference type="EnsemblMetazoa" id="GPPI048210-RA">
    <property type="protein sequence ID" value="GPPI048210-PA"/>
    <property type="gene ID" value="GPPI048210"/>
</dbReference>
<sequence length="228" mass="25428">STGGDIVGCNPGAEFGATQGANFTKRAASNTNTREAGYNEVAAGRQSPQLAIKVRESRIVLRMLIMSFHPLGANELKKNYMSTMEVLPNHSEGTAGDLHFHQLVVVPASKSIFISRLSSFTLKKAIAKYVSNKLVEQDAKKCSIFKFCSARQRDFASLKIIFPTVLFEHIMTGKFWARGLFIKEFLRRQRNIARIILEQSVQQATKLERLSQNIYGGIYRNLAQAGDI</sequence>
<reference evidence="1" key="2">
    <citation type="submission" date="2020-05" db="UniProtKB">
        <authorList>
            <consortium name="EnsemblMetazoa"/>
        </authorList>
    </citation>
    <scope>IDENTIFICATION</scope>
    <source>
        <strain evidence="1">IAEA</strain>
    </source>
</reference>
<protein>
    <submittedName>
        <fullName evidence="1">Uncharacterized protein</fullName>
    </submittedName>
</protein>
<evidence type="ECO:0000313" key="2">
    <source>
        <dbReference type="Proteomes" id="UP000092460"/>
    </source>
</evidence>
<accession>A0A1B0C3N1</accession>
<reference evidence="2" key="1">
    <citation type="submission" date="2015-01" db="EMBL/GenBank/DDBJ databases">
        <authorList>
            <person name="Aksoy S."/>
            <person name="Warren W."/>
            <person name="Wilson R.K."/>
        </authorList>
    </citation>
    <scope>NUCLEOTIDE SEQUENCE [LARGE SCALE GENOMIC DNA]</scope>
    <source>
        <strain evidence="2">IAEA</strain>
    </source>
</reference>
<organism evidence="1 2">
    <name type="scientific">Glossina palpalis gambiensis</name>
    <dbReference type="NCBI Taxonomy" id="67801"/>
    <lineage>
        <taxon>Eukaryota</taxon>
        <taxon>Metazoa</taxon>
        <taxon>Ecdysozoa</taxon>
        <taxon>Arthropoda</taxon>
        <taxon>Hexapoda</taxon>
        <taxon>Insecta</taxon>
        <taxon>Pterygota</taxon>
        <taxon>Neoptera</taxon>
        <taxon>Endopterygota</taxon>
        <taxon>Diptera</taxon>
        <taxon>Brachycera</taxon>
        <taxon>Muscomorpha</taxon>
        <taxon>Hippoboscoidea</taxon>
        <taxon>Glossinidae</taxon>
        <taxon>Glossina</taxon>
    </lineage>
</organism>
<proteinExistence type="predicted"/>